<dbReference type="AlphaFoldDB" id="A0A4S2LXT2"/>
<dbReference type="GO" id="GO:0005783">
    <property type="term" value="C:endoplasmic reticulum"/>
    <property type="evidence" value="ECO:0007669"/>
    <property type="project" value="TreeGrafter"/>
</dbReference>
<dbReference type="Gene3D" id="3.10.20.90">
    <property type="entry name" value="Phosphatidylinositol 3-kinase Catalytic Subunit, Chain A, domain 1"/>
    <property type="match status" value="1"/>
</dbReference>
<feature type="region of interest" description="Disordered" evidence="2">
    <location>
        <begin position="375"/>
        <end position="446"/>
    </location>
</feature>
<feature type="compositionally biased region" description="Polar residues" evidence="2">
    <location>
        <begin position="375"/>
        <end position="402"/>
    </location>
</feature>
<evidence type="ECO:0000256" key="2">
    <source>
        <dbReference type="SAM" id="MobiDB-lite"/>
    </source>
</evidence>
<feature type="compositionally biased region" description="Acidic residues" evidence="2">
    <location>
        <begin position="427"/>
        <end position="443"/>
    </location>
</feature>
<reference evidence="4 5" key="1">
    <citation type="journal article" date="2019" name="BMC Genomics">
        <title>New insights from Opisthorchis felineus genome: update on genomics of the epidemiologically important liver flukes.</title>
        <authorList>
            <person name="Ershov N.I."/>
            <person name="Mordvinov V.A."/>
            <person name="Prokhortchouk E.B."/>
            <person name="Pakharukova M.Y."/>
            <person name="Gunbin K.V."/>
            <person name="Ustyantsev K."/>
            <person name="Genaev M.A."/>
            <person name="Blinov A.G."/>
            <person name="Mazur A."/>
            <person name="Boulygina E."/>
            <person name="Tsygankova S."/>
            <person name="Khrameeva E."/>
            <person name="Chekanov N."/>
            <person name="Fan G."/>
            <person name="Xiao A."/>
            <person name="Zhang H."/>
            <person name="Xu X."/>
            <person name="Yang H."/>
            <person name="Solovyev V."/>
            <person name="Lee S.M."/>
            <person name="Liu X."/>
            <person name="Afonnikov D.A."/>
            <person name="Skryabin K.G."/>
        </authorList>
    </citation>
    <scope>NUCLEOTIDE SEQUENCE [LARGE SCALE GENOMIC DNA]</scope>
    <source>
        <strain evidence="4">AK-0245</strain>
        <tissue evidence="4">Whole organism</tissue>
    </source>
</reference>
<dbReference type="Pfam" id="PF14555">
    <property type="entry name" value="UBA_4"/>
    <property type="match status" value="1"/>
</dbReference>
<evidence type="ECO:0000259" key="3">
    <source>
        <dbReference type="PROSITE" id="PS50033"/>
    </source>
</evidence>
<dbReference type="Gene3D" id="3.40.30.10">
    <property type="entry name" value="Glutaredoxin"/>
    <property type="match status" value="1"/>
</dbReference>
<feature type="coiled-coil region" evidence="1">
    <location>
        <begin position="710"/>
        <end position="743"/>
    </location>
</feature>
<dbReference type="GO" id="GO:0005634">
    <property type="term" value="C:nucleus"/>
    <property type="evidence" value="ECO:0007669"/>
    <property type="project" value="TreeGrafter"/>
</dbReference>
<accession>A0A4S2LXT2</accession>
<feature type="compositionally biased region" description="Polar residues" evidence="2">
    <location>
        <begin position="102"/>
        <end position="117"/>
    </location>
</feature>
<evidence type="ECO:0000313" key="5">
    <source>
        <dbReference type="Proteomes" id="UP000308267"/>
    </source>
</evidence>
<dbReference type="GO" id="GO:0036503">
    <property type="term" value="P:ERAD pathway"/>
    <property type="evidence" value="ECO:0007669"/>
    <property type="project" value="TreeGrafter"/>
</dbReference>
<organism evidence="4 5">
    <name type="scientific">Opisthorchis felineus</name>
    <dbReference type="NCBI Taxonomy" id="147828"/>
    <lineage>
        <taxon>Eukaryota</taxon>
        <taxon>Metazoa</taxon>
        <taxon>Spiralia</taxon>
        <taxon>Lophotrochozoa</taxon>
        <taxon>Platyhelminthes</taxon>
        <taxon>Trematoda</taxon>
        <taxon>Digenea</taxon>
        <taxon>Opisthorchiida</taxon>
        <taxon>Opisthorchiata</taxon>
        <taxon>Opisthorchiidae</taxon>
        <taxon>Opisthorchis</taxon>
    </lineage>
</organism>
<feature type="domain" description="UBX" evidence="3">
    <location>
        <begin position="790"/>
        <end position="859"/>
    </location>
</feature>
<dbReference type="EMBL" id="SJOL01006469">
    <property type="protein sequence ID" value="TGZ66037.1"/>
    <property type="molecule type" value="Genomic_DNA"/>
</dbReference>
<dbReference type="Proteomes" id="UP000308267">
    <property type="component" value="Unassembled WGS sequence"/>
</dbReference>
<keyword evidence="5" id="KW-1185">Reference proteome</keyword>
<keyword evidence="1" id="KW-0175">Coiled coil</keyword>
<protein>
    <recommendedName>
        <fullName evidence="3">UBX domain-containing protein</fullName>
    </recommendedName>
</protein>
<dbReference type="InterPro" id="IPR044541">
    <property type="entry name" value="FAF1_UBA"/>
</dbReference>
<dbReference type="Pfam" id="PF21021">
    <property type="entry name" value="FAF1"/>
    <property type="match status" value="1"/>
</dbReference>
<dbReference type="InterPro" id="IPR001012">
    <property type="entry name" value="UBX_dom"/>
</dbReference>
<evidence type="ECO:0000313" key="4">
    <source>
        <dbReference type="EMBL" id="TGZ66037.1"/>
    </source>
</evidence>
<dbReference type="CDD" id="cd14413">
    <property type="entry name" value="UBA_FAF1"/>
    <property type="match status" value="1"/>
</dbReference>
<dbReference type="GO" id="GO:0043130">
    <property type="term" value="F:ubiquitin binding"/>
    <property type="evidence" value="ECO:0007669"/>
    <property type="project" value="TreeGrafter"/>
</dbReference>
<dbReference type="PANTHER" id="PTHR23322:SF96">
    <property type="entry name" value="FAS-ASSOCIATED FACTOR 1"/>
    <property type="match status" value="1"/>
</dbReference>
<name>A0A4S2LXT2_OPIFE</name>
<dbReference type="CDD" id="cd01771">
    <property type="entry name" value="UBX_UBXN3A"/>
    <property type="match status" value="1"/>
</dbReference>
<dbReference type="PANTHER" id="PTHR23322">
    <property type="entry name" value="FAS-ASSOCIATED PROTEIN"/>
    <property type="match status" value="1"/>
</dbReference>
<dbReference type="Gene3D" id="1.10.8.10">
    <property type="entry name" value="DNA helicase RuvA subunit, C-terminal domain"/>
    <property type="match status" value="1"/>
</dbReference>
<dbReference type="SUPFAM" id="SSF54236">
    <property type="entry name" value="Ubiquitin-like"/>
    <property type="match status" value="1"/>
</dbReference>
<dbReference type="PROSITE" id="PS50033">
    <property type="entry name" value="UBX"/>
    <property type="match status" value="1"/>
</dbReference>
<dbReference type="InterPro" id="IPR049483">
    <property type="entry name" value="FAF1_2-like_UAS"/>
</dbReference>
<feature type="region of interest" description="Disordered" evidence="2">
    <location>
        <begin position="85"/>
        <end position="127"/>
    </location>
</feature>
<dbReference type="SMART" id="SM00166">
    <property type="entry name" value="UBX"/>
    <property type="match status" value="1"/>
</dbReference>
<dbReference type="SMART" id="SM00594">
    <property type="entry name" value="UAS"/>
    <property type="match status" value="1"/>
</dbReference>
<sequence>MDRAAVLADFQALTRIEDIEYCISLLETHQWNLSDAVTAAFKDGTCDADIDVTALGSVSSPPEHPPSPVMSGPAIIDQPRNRWNSCSEKRVSSPSADPLFTTLGTSSFAGTGSQTNPSGPPATDAATGPLFSSSSVRLLQFDIQLDLPSSAKEDEPQSVHERFTFPDTETVGSLKRHFVEARLTELTLLATSPEWASVFPEVTSKRLVSHLAFEVSGTQCFTDDSVTLRELHLPTSTVLFARLVRKSRSASPQTTHTSPIELQVLVPYEDDSTDQSAIEFRSYSLRLLPNWRLNQLRQDVAGMTEIPVARQCWSVAPPASPKPLSHSDSPLTRLVDALSCPNMNGFDKHSANPSLLELGLRPETPYKLYLTPRQRTVSSTNVVTSPKSSIVPTTTARQTISKAFSGRKVNHPRSTERRDDNEKQQSEMDDDSEDEGEDEEEMDTTCWSDDNAEQIRSDQPNPWISPLISESNCAGDPGEATEQFCAQFILRYCGDGETQVPPFITGSLDNALAASVNKPTVAGRKPLFLYLHHDASVACHLFCQRVLCSTGLVRFLGDNDFSVWPWDVTVPRAKDRLLGWLKSKLPGLVGVLSPLTVDSYPVLAMVGKLAGQLEVLCTVLGTGAIGGPQPKPVDESGFPPLDVPGVDTMVPLSGVADGVLKSDTIVAALWQAYTSYSELLAPEQAAEEERLARQRVIKEQEQAYQESLRLDRMKVEAAEKERLEQQLLEEQRMHEKYEEEQRRLRMVATLPPEPPAPNSLAAAAFLASPKGTGGIASLRFRLPRDVPVDKIRSAKNGLITRRFAGLDQLKHVFAFMESQGFPRVQYKLLTTYPRRDLTALDENATMADLKLVPQETLTIEER</sequence>
<dbReference type="OrthoDB" id="1920064at2759"/>
<dbReference type="Pfam" id="PF00789">
    <property type="entry name" value="UBX"/>
    <property type="match status" value="1"/>
</dbReference>
<dbReference type="InterPro" id="IPR029071">
    <property type="entry name" value="Ubiquitin-like_domsf"/>
</dbReference>
<gene>
    <name evidence="4" type="ORF">CRM22_005572</name>
</gene>
<dbReference type="STRING" id="147828.A0A4S2LXT2"/>
<dbReference type="InterPro" id="IPR006577">
    <property type="entry name" value="UAS"/>
</dbReference>
<evidence type="ECO:0000256" key="1">
    <source>
        <dbReference type="SAM" id="Coils"/>
    </source>
</evidence>
<proteinExistence type="predicted"/>
<feature type="compositionally biased region" description="Basic and acidic residues" evidence="2">
    <location>
        <begin position="413"/>
        <end position="426"/>
    </location>
</feature>
<dbReference type="InterPro" id="IPR050730">
    <property type="entry name" value="UBX_domain-protein"/>
</dbReference>
<dbReference type="InterPro" id="IPR033043">
    <property type="entry name" value="FAF1-like_UBX"/>
</dbReference>
<comment type="caution">
    <text evidence="4">The sequence shown here is derived from an EMBL/GenBank/DDBJ whole genome shotgun (WGS) entry which is preliminary data.</text>
</comment>